<gene>
    <name evidence="5" type="ORF">ACKI18_48825</name>
</gene>
<feature type="non-terminal residue" evidence="5">
    <location>
        <position position="1"/>
    </location>
</feature>
<dbReference type="EMBL" id="JBJVNI010000543">
    <property type="protein sequence ID" value="MFM9616317.1"/>
    <property type="molecule type" value="Genomic_DNA"/>
</dbReference>
<sequence>FADEDILDLTAIGALRGITELADHWRLGALTTWTELAEAALPPLFDGYRRAAREVGGRQVQNAGTLGGNLCNASPA</sequence>
<dbReference type="SUPFAM" id="SSF56176">
    <property type="entry name" value="FAD-binding/transporter-associated domain-like"/>
    <property type="match status" value="1"/>
</dbReference>
<keyword evidence="6" id="KW-1185">Reference proteome</keyword>
<evidence type="ECO:0000256" key="1">
    <source>
        <dbReference type="ARBA" id="ARBA00022630"/>
    </source>
</evidence>
<evidence type="ECO:0000256" key="3">
    <source>
        <dbReference type="ARBA" id="ARBA00023002"/>
    </source>
</evidence>
<dbReference type="PROSITE" id="PS51387">
    <property type="entry name" value="FAD_PCMH"/>
    <property type="match status" value="1"/>
</dbReference>
<organism evidence="5 6">
    <name type="scientific">Streptomyces niveiscabiei</name>
    <dbReference type="NCBI Taxonomy" id="164115"/>
    <lineage>
        <taxon>Bacteria</taxon>
        <taxon>Bacillati</taxon>
        <taxon>Actinomycetota</taxon>
        <taxon>Actinomycetes</taxon>
        <taxon>Kitasatosporales</taxon>
        <taxon>Streptomycetaceae</taxon>
        <taxon>Streptomyces</taxon>
    </lineage>
</organism>
<dbReference type="InterPro" id="IPR036318">
    <property type="entry name" value="FAD-bd_PCMH-like_sf"/>
</dbReference>
<keyword evidence="2" id="KW-0274">FAD</keyword>
<evidence type="ECO:0000259" key="4">
    <source>
        <dbReference type="PROSITE" id="PS51387"/>
    </source>
</evidence>
<accession>A0ABW9IA83</accession>
<evidence type="ECO:0000313" key="5">
    <source>
        <dbReference type="EMBL" id="MFM9616317.1"/>
    </source>
</evidence>
<dbReference type="InterPro" id="IPR051312">
    <property type="entry name" value="Diverse_Substr_Oxidored"/>
</dbReference>
<dbReference type="PANTHER" id="PTHR42659">
    <property type="entry name" value="XANTHINE DEHYDROGENASE SUBUNIT C-RELATED"/>
    <property type="match status" value="1"/>
</dbReference>
<keyword evidence="3" id="KW-0560">Oxidoreductase</keyword>
<dbReference type="Proteomes" id="UP001631957">
    <property type="component" value="Unassembled WGS sequence"/>
</dbReference>
<protein>
    <submittedName>
        <fullName evidence="5">FAD binding domain-containing protein</fullName>
    </submittedName>
</protein>
<comment type="caution">
    <text evidence="5">The sequence shown here is derived from an EMBL/GenBank/DDBJ whole genome shotgun (WGS) entry which is preliminary data.</text>
</comment>
<evidence type="ECO:0000313" key="6">
    <source>
        <dbReference type="Proteomes" id="UP001631957"/>
    </source>
</evidence>
<proteinExistence type="predicted"/>
<reference evidence="5 6" key="1">
    <citation type="submission" date="2024-12" db="EMBL/GenBank/DDBJ databases">
        <title>Forecasting of Potato common scab and diversities of Pathogenic streptomyces spp. in china.</title>
        <authorList>
            <person name="Handique U."/>
            <person name="Wu J."/>
        </authorList>
    </citation>
    <scope>NUCLEOTIDE SEQUENCE [LARGE SCALE GENOMIC DNA]</scope>
    <source>
        <strain evidence="5 6">ZRIMU1530</strain>
    </source>
</reference>
<evidence type="ECO:0000256" key="2">
    <source>
        <dbReference type="ARBA" id="ARBA00022827"/>
    </source>
</evidence>
<dbReference type="PANTHER" id="PTHR42659:SF2">
    <property type="entry name" value="XANTHINE DEHYDROGENASE SUBUNIT C-RELATED"/>
    <property type="match status" value="1"/>
</dbReference>
<feature type="domain" description="FAD-binding PCMH-type" evidence="4">
    <location>
        <begin position="1"/>
        <end position="76"/>
    </location>
</feature>
<dbReference type="InterPro" id="IPR016169">
    <property type="entry name" value="FAD-bd_PCMH_sub2"/>
</dbReference>
<feature type="non-terminal residue" evidence="5">
    <location>
        <position position="76"/>
    </location>
</feature>
<dbReference type="Gene3D" id="3.30.465.10">
    <property type="match status" value="1"/>
</dbReference>
<keyword evidence="1" id="KW-0285">Flavoprotein</keyword>
<dbReference type="InterPro" id="IPR002346">
    <property type="entry name" value="Mopterin_DH_FAD-bd"/>
</dbReference>
<dbReference type="RefSeq" id="WP_409135155.1">
    <property type="nucleotide sequence ID" value="NZ_JBJVNI010000543.1"/>
</dbReference>
<name>A0ABW9IA83_9ACTN</name>
<dbReference type="Pfam" id="PF00941">
    <property type="entry name" value="FAD_binding_5"/>
    <property type="match status" value="1"/>
</dbReference>
<dbReference type="InterPro" id="IPR016166">
    <property type="entry name" value="FAD-bd_PCMH"/>
</dbReference>